<feature type="binding site" evidence="4">
    <location>
        <begin position="9"/>
        <end position="14"/>
    </location>
    <ligand>
        <name>substrate</name>
    </ligand>
</feature>
<dbReference type="InterPro" id="IPR017939">
    <property type="entry name" value="G-Glutamylcylcotransferase"/>
</dbReference>
<evidence type="ECO:0000256" key="4">
    <source>
        <dbReference type="PIRSR" id="PIRSR617939-2"/>
    </source>
</evidence>
<organism evidence="5 6">
    <name type="scientific">Pseudopithomyces chartarum</name>
    <dbReference type="NCBI Taxonomy" id="1892770"/>
    <lineage>
        <taxon>Eukaryota</taxon>
        <taxon>Fungi</taxon>
        <taxon>Dikarya</taxon>
        <taxon>Ascomycota</taxon>
        <taxon>Pezizomycotina</taxon>
        <taxon>Dothideomycetes</taxon>
        <taxon>Pleosporomycetidae</taxon>
        <taxon>Pleosporales</taxon>
        <taxon>Massarineae</taxon>
        <taxon>Didymosphaeriaceae</taxon>
        <taxon>Pseudopithomyces</taxon>
    </lineage>
</organism>
<dbReference type="AlphaFoldDB" id="A0AAN6LXB2"/>
<dbReference type="EC" id="4.3.2.9" evidence="1"/>
<keyword evidence="2" id="KW-0456">Lyase</keyword>
<evidence type="ECO:0000313" key="6">
    <source>
        <dbReference type="Proteomes" id="UP001280581"/>
    </source>
</evidence>
<gene>
    <name evidence="5" type="ORF">GRF29_69g1891825</name>
</gene>
<dbReference type="PANTHER" id="PTHR12935">
    <property type="entry name" value="GAMMA-GLUTAMYLCYCLOTRANSFERASE"/>
    <property type="match status" value="1"/>
</dbReference>
<evidence type="ECO:0000256" key="3">
    <source>
        <dbReference type="PIRSR" id="PIRSR617939-1"/>
    </source>
</evidence>
<dbReference type="Gene3D" id="3.10.490.10">
    <property type="entry name" value="Gamma-glutamyl cyclotransferase-like"/>
    <property type="match status" value="1"/>
</dbReference>
<name>A0AAN6LXB2_9PLEO</name>
<dbReference type="InterPro" id="IPR036568">
    <property type="entry name" value="GGCT-like_sf"/>
</dbReference>
<reference evidence="5 6" key="1">
    <citation type="submission" date="2021-02" db="EMBL/GenBank/DDBJ databases">
        <title>Genome assembly of Pseudopithomyces chartarum.</title>
        <authorList>
            <person name="Jauregui R."/>
            <person name="Singh J."/>
            <person name="Voisey C."/>
        </authorList>
    </citation>
    <scope>NUCLEOTIDE SEQUENCE [LARGE SCALE GENOMIC DNA]</scope>
    <source>
        <strain evidence="5 6">AGR01</strain>
    </source>
</reference>
<dbReference type="InterPro" id="IPR013024">
    <property type="entry name" value="GGCT-like"/>
</dbReference>
<dbReference type="EMBL" id="WVTA01000006">
    <property type="protein sequence ID" value="KAK3209468.1"/>
    <property type="molecule type" value="Genomic_DNA"/>
</dbReference>
<accession>A0AAN6LXB2</accession>
<dbReference type="Proteomes" id="UP001280581">
    <property type="component" value="Unassembled WGS sequence"/>
</dbReference>
<feature type="active site" description="Proton acceptor" evidence="3">
    <location>
        <position position="87"/>
    </location>
</feature>
<evidence type="ECO:0000256" key="2">
    <source>
        <dbReference type="ARBA" id="ARBA00023239"/>
    </source>
</evidence>
<protein>
    <recommendedName>
        <fullName evidence="1">gamma-glutamylcyclotransferase</fullName>
        <ecNumber evidence="1">4.3.2.9</ecNumber>
    </recommendedName>
</protein>
<comment type="caution">
    <text evidence="5">The sequence shown here is derived from an EMBL/GenBank/DDBJ whole genome shotgun (WGS) entry which is preliminary data.</text>
</comment>
<sequence>MAESSPTIYFGFGSNLWLDQMRTRCPTSTYLGVARLNDYKWIINDRGYANVVSSPSANSSEKKYAHTVFGLVYALLPTDESRLDRNEGVPHAYTKEYLPCDFWASKDGTPIDVNDSPTETGKKMLVYIDRKRITDDKPKEEYVYRMNRGIDDAIKMGVPEAYVKEVMRRFIPAEDEVESRKSLEEKARRQAGEFVDEGHVNGFYGEPADSDWDLHVNATDIWTAICMCVLGSSAKPKL</sequence>
<dbReference type="PANTHER" id="PTHR12935:SF0">
    <property type="entry name" value="GAMMA-GLUTAMYLCYCLOTRANSFERASE"/>
    <property type="match status" value="1"/>
</dbReference>
<dbReference type="CDD" id="cd06661">
    <property type="entry name" value="GGCT_like"/>
    <property type="match status" value="1"/>
</dbReference>
<dbReference type="SUPFAM" id="SSF110857">
    <property type="entry name" value="Gamma-glutamyl cyclotransferase-like"/>
    <property type="match status" value="1"/>
</dbReference>
<evidence type="ECO:0000256" key="1">
    <source>
        <dbReference type="ARBA" id="ARBA00012346"/>
    </source>
</evidence>
<keyword evidence="6" id="KW-1185">Reference proteome</keyword>
<dbReference type="GO" id="GO:0003839">
    <property type="term" value="F:gamma-glutamylcyclotransferase activity"/>
    <property type="evidence" value="ECO:0007669"/>
    <property type="project" value="UniProtKB-EC"/>
</dbReference>
<proteinExistence type="predicted"/>
<evidence type="ECO:0000313" key="5">
    <source>
        <dbReference type="EMBL" id="KAK3209468.1"/>
    </source>
</evidence>